<dbReference type="SMART" id="SM00342">
    <property type="entry name" value="HTH_ARAC"/>
    <property type="match status" value="1"/>
</dbReference>
<dbReference type="STRING" id="1331007.AALB_3370"/>
<evidence type="ECO:0000256" key="2">
    <source>
        <dbReference type="ARBA" id="ARBA00023125"/>
    </source>
</evidence>
<comment type="caution">
    <text evidence="5">The sequence shown here is derived from an EMBL/GenBank/DDBJ whole genome shotgun (WGS) entry which is preliminary data.</text>
</comment>
<keyword evidence="1" id="KW-0805">Transcription regulation</keyword>
<keyword evidence="2" id="KW-0238">DNA-binding</keyword>
<evidence type="ECO:0000313" key="5">
    <source>
        <dbReference type="EMBL" id="GAD03290.1"/>
    </source>
</evidence>
<keyword evidence="6" id="KW-1185">Reference proteome</keyword>
<dbReference type="Pfam" id="PF12833">
    <property type="entry name" value="HTH_18"/>
    <property type="match status" value="1"/>
</dbReference>
<protein>
    <submittedName>
        <fullName evidence="5">Transcriptional regulator</fullName>
    </submittedName>
</protein>
<organism evidence="5 6">
    <name type="scientific">Agarivorans albus MKT 106</name>
    <dbReference type="NCBI Taxonomy" id="1331007"/>
    <lineage>
        <taxon>Bacteria</taxon>
        <taxon>Pseudomonadati</taxon>
        <taxon>Pseudomonadota</taxon>
        <taxon>Gammaproteobacteria</taxon>
        <taxon>Alteromonadales</taxon>
        <taxon>Alteromonadaceae</taxon>
        <taxon>Agarivorans</taxon>
    </lineage>
</organism>
<evidence type="ECO:0000259" key="4">
    <source>
        <dbReference type="PROSITE" id="PS01124"/>
    </source>
</evidence>
<dbReference type="InterPro" id="IPR050204">
    <property type="entry name" value="AraC_XylS_family_regulators"/>
</dbReference>
<feature type="domain" description="HTH araC/xylS-type" evidence="4">
    <location>
        <begin position="127"/>
        <end position="207"/>
    </location>
</feature>
<evidence type="ECO:0000313" key="6">
    <source>
        <dbReference type="Proteomes" id="UP000014461"/>
    </source>
</evidence>
<dbReference type="GO" id="GO:0043565">
    <property type="term" value="F:sequence-specific DNA binding"/>
    <property type="evidence" value="ECO:0007669"/>
    <property type="project" value="InterPro"/>
</dbReference>
<dbReference type="GO" id="GO:0003700">
    <property type="term" value="F:DNA-binding transcription factor activity"/>
    <property type="evidence" value="ECO:0007669"/>
    <property type="project" value="InterPro"/>
</dbReference>
<dbReference type="EMBL" id="BARX01000025">
    <property type="protein sequence ID" value="GAD03290.1"/>
    <property type="molecule type" value="Genomic_DNA"/>
</dbReference>
<sequence>MLFNLGPPIRLEDKSYPSGVIVLPVNTTARSITLSADTQLAGFRFNPGVSVGFFGKLVRRDAEDIEASLLKKLQLLHQSLVTTSGHNARIVLMYKWLQQHLGIHNCPPQLFKDAIELVEHAQEIGLVSDELALSQRQLERQFKALTGMTPKQWQRTMRVKNTFMALKTQPDIELAALAVNQGFSDQAHMTRECKTIGKITPKQYLKLL</sequence>
<gene>
    <name evidence="5" type="ORF">AALB_3370</name>
</gene>
<keyword evidence="3" id="KW-0804">Transcription</keyword>
<dbReference type="AlphaFoldDB" id="R9PPQ3"/>
<dbReference type="PANTHER" id="PTHR46796:SF13">
    <property type="entry name" value="HTH-TYPE TRANSCRIPTIONAL ACTIVATOR RHAS"/>
    <property type="match status" value="1"/>
</dbReference>
<proteinExistence type="predicted"/>
<dbReference type="PANTHER" id="PTHR46796">
    <property type="entry name" value="HTH-TYPE TRANSCRIPTIONAL ACTIVATOR RHAS-RELATED"/>
    <property type="match status" value="1"/>
</dbReference>
<dbReference type="InterPro" id="IPR018060">
    <property type="entry name" value="HTH_AraC"/>
</dbReference>
<dbReference type="Gene3D" id="1.10.10.60">
    <property type="entry name" value="Homeodomain-like"/>
    <property type="match status" value="1"/>
</dbReference>
<dbReference type="PROSITE" id="PS01124">
    <property type="entry name" value="HTH_ARAC_FAMILY_2"/>
    <property type="match status" value="1"/>
</dbReference>
<evidence type="ECO:0000256" key="3">
    <source>
        <dbReference type="ARBA" id="ARBA00023163"/>
    </source>
</evidence>
<accession>R9PPQ3</accession>
<name>R9PPQ3_AGAAL</name>
<reference evidence="5" key="1">
    <citation type="journal article" date="2013" name="Genome Announc.">
        <title>Draft Genome Sequence of Agarivorans albus Strain MKT 106T, an Agarolytic Marine Bacterium.</title>
        <authorList>
            <person name="Yasuike M."/>
            <person name="Nakamura Y."/>
            <person name="Kai W."/>
            <person name="Fujiwara A."/>
            <person name="Fukui Y."/>
            <person name="Satomi M."/>
            <person name="Sano M."/>
        </authorList>
    </citation>
    <scope>NUCLEOTIDE SEQUENCE [LARGE SCALE GENOMIC DNA]</scope>
</reference>
<evidence type="ECO:0000256" key="1">
    <source>
        <dbReference type="ARBA" id="ARBA00023015"/>
    </source>
</evidence>
<dbReference type="Proteomes" id="UP000014461">
    <property type="component" value="Unassembled WGS sequence"/>
</dbReference>
<dbReference type="OrthoDB" id="5622169at2"/>